<feature type="signal peptide" evidence="1">
    <location>
        <begin position="1"/>
        <end position="22"/>
    </location>
</feature>
<gene>
    <name evidence="2" type="ORF">C0J27_04660</name>
</gene>
<sequence>MKKQLYLIAVITASLNTLTAFDTRTVFDPSNRDSQYMFLEKMYITNVYTQRNNIWTHLKTIIPATCALAAYVNYCGICSEQLAQELMAEHPIKKPKVQSNFASICLVFAGLCTATCAHQIAYNFIDVYVAHNAVCDFVKNWKINQIYTPHEFHDFFNALAIKMENEGEHAITSQAHEIVEIMQFMVMRYFATRYQGAMALQAMNNMNETKLMLDIMTSSMSISKTLGA</sequence>
<evidence type="ECO:0000313" key="3">
    <source>
        <dbReference type="Proteomes" id="UP000254834"/>
    </source>
</evidence>
<dbReference type="Proteomes" id="UP000254834">
    <property type="component" value="Chromosome"/>
</dbReference>
<dbReference type="KEGG" id="cdes:C0J27_04660"/>
<organism evidence="2 3">
    <name type="scientific">Candidatus Chromulinivorax destructor</name>
    <dbReference type="NCBI Taxonomy" id="2066483"/>
    <lineage>
        <taxon>Bacteria</taxon>
        <taxon>Candidatus Babelota</taxon>
        <taxon>Candidatus Babeliae</taxon>
        <taxon>Candidatus Babeliales</taxon>
        <taxon>Candidatus Chromulinivoraceae</taxon>
        <taxon>Candidatus Chromulinivorax</taxon>
    </lineage>
</organism>
<accession>A0A345ZCH8</accession>
<name>A0A345ZCH8_9BACT</name>
<keyword evidence="3" id="KW-1185">Reference proteome</keyword>
<dbReference type="AlphaFoldDB" id="A0A345ZCH8"/>
<evidence type="ECO:0000313" key="2">
    <source>
        <dbReference type="EMBL" id="AXK60995.1"/>
    </source>
</evidence>
<keyword evidence="1" id="KW-0732">Signal</keyword>
<feature type="chain" id="PRO_5017030462" evidence="1">
    <location>
        <begin position="23"/>
        <end position="228"/>
    </location>
</feature>
<dbReference type="RefSeq" id="WP_115586010.1">
    <property type="nucleotide sequence ID" value="NZ_CP025544.1"/>
</dbReference>
<proteinExistence type="predicted"/>
<dbReference type="EMBL" id="CP025544">
    <property type="protein sequence ID" value="AXK60995.1"/>
    <property type="molecule type" value="Genomic_DNA"/>
</dbReference>
<protein>
    <submittedName>
        <fullName evidence="2">Uncharacterized protein</fullName>
    </submittedName>
</protein>
<evidence type="ECO:0000256" key="1">
    <source>
        <dbReference type="SAM" id="SignalP"/>
    </source>
</evidence>
<reference evidence="2 3" key="1">
    <citation type="submission" date="2017-12" db="EMBL/GenBank/DDBJ databases">
        <title>Chromulinavorax destructans is a abundant pathogen of dominant heterotrophic picoflagllates.</title>
        <authorList>
            <person name="Deeg C.M."/>
            <person name="Zimmer M."/>
            <person name="Suttle C.A."/>
        </authorList>
    </citation>
    <scope>NUCLEOTIDE SEQUENCE [LARGE SCALE GENOMIC DNA]</scope>
    <source>
        <strain evidence="2 3">SeV1</strain>
    </source>
</reference>